<name>A0A2S8SU22_9BACT</name>
<evidence type="ECO:0000313" key="3">
    <source>
        <dbReference type="Proteomes" id="UP000237684"/>
    </source>
</evidence>
<organism evidence="2 3">
    <name type="scientific">Abditibacterium utsteinense</name>
    <dbReference type="NCBI Taxonomy" id="1960156"/>
    <lineage>
        <taxon>Bacteria</taxon>
        <taxon>Pseudomonadati</taxon>
        <taxon>Abditibacteriota</taxon>
        <taxon>Abditibacteriia</taxon>
        <taxon>Abditibacteriales</taxon>
        <taxon>Abditibacteriaceae</taxon>
        <taxon>Abditibacterium</taxon>
    </lineage>
</organism>
<sequence length="532" mass="58951">MTNYRHPVRSVSLAAFLSTVTFLSLSPLTISQSFAQVQKPLEKPSDTVSFLAIFDAISNVGSQDLSEADLQKEMTKLKVQIGQNKGRIKVGFSQIFHSTQGLRLHCRMAQANNLSVGVIIAVQTHSGSFGYPALLNQDFRRMQWRLDGTTWQGESVTDKNGSVEFPSRDWRVPTPSRYCAPIHDAAMMSVRNEAKEIRRVMNEYPGVVVAVNASIEQELATAGENKDGLLADYSPFAVTEFRDWLRHTGKYNDTKGEYAGQGAPPEIVGPFVRTQGALRSQFYDDPSPSRAGKTGRSFNQWFGTNFSTWRLRFWDIARFPASITDEKFSPSPSAGRGATLGGFDAPRKRDVASKFWNAWSWDVPDHGGQYPPGNSGRPAFGFRQFEIKHFVSDVVREAIRAGLPQSMIYTHQIAAEEVNAGRCRSGADPIWTGLYEPSGTLGITRFGSIDVSKMTQYSHDWGIFEWNPAPGAKADDPAAYGATLKDLDAYIPAGGHVFFPGWWKAKGELDSVMPLNDSRFAAALQDWIASHQ</sequence>
<feature type="signal peptide" evidence="1">
    <location>
        <begin position="1"/>
        <end position="35"/>
    </location>
</feature>
<keyword evidence="1" id="KW-0732">Signal</keyword>
<reference evidence="2 3" key="1">
    <citation type="journal article" date="2018" name="Syst. Appl. Microbiol.">
        <title>Abditibacterium utsteinense sp. nov., the first cultivated member of candidate phylum FBP, isolated from ice-free Antarctic soil samples.</title>
        <authorList>
            <person name="Tahon G."/>
            <person name="Tytgat B."/>
            <person name="Lebbe L."/>
            <person name="Carlier A."/>
            <person name="Willems A."/>
        </authorList>
    </citation>
    <scope>NUCLEOTIDE SEQUENCE [LARGE SCALE GENOMIC DNA]</scope>
    <source>
        <strain evidence="2 3">LMG 29911</strain>
    </source>
</reference>
<dbReference type="Proteomes" id="UP000237684">
    <property type="component" value="Unassembled WGS sequence"/>
</dbReference>
<dbReference type="RefSeq" id="WP_105483435.1">
    <property type="nucleotide sequence ID" value="NZ_NIGF01000006.1"/>
</dbReference>
<comment type="caution">
    <text evidence="2">The sequence shown here is derived from an EMBL/GenBank/DDBJ whole genome shotgun (WGS) entry which is preliminary data.</text>
</comment>
<proteinExistence type="predicted"/>
<evidence type="ECO:0000313" key="2">
    <source>
        <dbReference type="EMBL" id="PQV64307.1"/>
    </source>
</evidence>
<dbReference type="AlphaFoldDB" id="A0A2S8SU22"/>
<gene>
    <name evidence="2" type="ORF">B1R32_106153</name>
</gene>
<accession>A0A2S8SU22</accession>
<protein>
    <submittedName>
        <fullName evidence="2">Uncharacterized protein</fullName>
    </submittedName>
</protein>
<dbReference type="EMBL" id="NIGF01000006">
    <property type="protein sequence ID" value="PQV64307.1"/>
    <property type="molecule type" value="Genomic_DNA"/>
</dbReference>
<keyword evidence="3" id="KW-1185">Reference proteome</keyword>
<feature type="chain" id="PRO_5015559676" evidence="1">
    <location>
        <begin position="36"/>
        <end position="532"/>
    </location>
</feature>
<evidence type="ECO:0000256" key="1">
    <source>
        <dbReference type="SAM" id="SignalP"/>
    </source>
</evidence>
<dbReference type="InParanoid" id="A0A2S8SU22"/>
<dbReference type="OrthoDB" id="2563626at2"/>